<evidence type="ECO:0000313" key="8">
    <source>
        <dbReference type="EMBL" id="CAK8680752.1"/>
    </source>
</evidence>
<dbReference type="Gene3D" id="2.60.60.20">
    <property type="entry name" value="PLAT/LH2 domain"/>
    <property type="match status" value="1"/>
</dbReference>
<dbReference type="SUPFAM" id="SSF49723">
    <property type="entry name" value="Lipase/lipooxygenase domain (PLAT/LH2 domain)"/>
    <property type="match status" value="1"/>
</dbReference>
<evidence type="ECO:0000256" key="2">
    <source>
        <dbReference type="ARBA" id="ARBA00010701"/>
    </source>
</evidence>
<proteinExistence type="inferred from homology"/>
<dbReference type="CDD" id="cd00707">
    <property type="entry name" value="Pancreat_lipase_like"/>
    <property type="match status" value="1"/>
</dbReference>
<keyword evidence="6" id="KW-1133">Transmembrane helix</keyword>
<dbReference type="Proteomes" id="UP001642483">
    <property type="component" value="Unassembled WGS sequence"/>
</dbReference>
<comment type="similarity">
    <text evidence="2 5">Belongs to the AB hydrolase superfamily. Lipase family.</text>
</comment>
<dbReference type="PROSITE" id="PS50095">
    <property type="entry name" value="PLAT"/>
    <property type="match status" value="1"/>
</dbReference>
<keyword evidence="9" id="KW-1185">Reference proteome</keyword>
<dbReference type="SUPFAM" id="SSF53474">
    <property type="entry name" value="alpha/beta-Hydrolases"/>
    <property type="match status" value="1"/>
</dbReference>
<evidence type="ECO:0000256" key="5">
    <source>
        <dbReference type="RuleBase" id="RU004262"/>
    </source>
</evidence>
<keyword evidence="6" id="KW-0472">Membrane</keyword>
<evidence type="ECO:0000256" key="1">
    <source>
        <dbReference type="ARBA" id="ARBA00004613"/>
    </source>
</evidence>
<protein>
    <recommendedName>
        <fullName evidence="7">PLAT domain-containing protein</fullName>
    </recommendedName>
</protein>
<accession>A0ABP0FQQ3</accession>
<dbReference type="PANTHER" id="PTHR11610:SF173">
    <property type="entry name" value="LIPASE DOMAIN-CONTAINING PROTEIN-RELATED"/>
    <property type="match status" value="1"/>
</dbReference>
<dbReference type="Gene3D" id="3.40.50.1820">
    <property type="entry name" value="alpha/beta hydrolase"/>
    <property type="match status" value="1"/>
</dbReference>
<gene>
    <name evidence="8" type="ORF">CVLEPA_LOCUS11007</name>
</gene>
<comment type="caution">
    <text evidence="8">The sequence shown here is derived from an EMBL/GenBank/DDBJ whole genome shotgun (WGS) entry which is preliminary data.</text>
</comment>
<reference evidence="8 9" key="1">
    <citation type="submission" date="2024-02" db="EMBL/GenBank/DDBJ databases">
        <authorList>
            <person name="Daric V."/>
            <person name="Darras S."/>
        </authorList>
    </citation>
    <scope>NUCLEOTIDE SEQUENCE [LARGE SCALE GENOMIC DNA]</scope>
</reference>
<dbReference type="InterPro" id="IPR029058">
    <property type="entry name" value="AB_hydrolase_fold"/>
</dbReference>
<dbReference type="InterPro" id="IPR033906">
    <property type="entry name" value="Lipase_N"/>
</dbReference>
<keyword evidence="6" id="KW-0812">Transmembrane</keyword>
<keyword evidence="3" id="KW-0964">Secreted</keyword>
<dbReference type="InterPro" id="IPR000734">
    <property type="entry name" value="TAG_lipase"/>
</dbReference>
<feature type="domain" description="PLAT" evidence="7">
    <location>
        <begin position="395"/>
        <end position="525"/>
    </location>
</feature>
<dbReference type="Pfam" id="PF00151">
    <property type="entry name" value="Lipase"/>
    <property type="match status" value="1"/>
</dbReference>
<comment type="subcellular location">
    <subcellularLocation>
        <location evidence="1">Secreted</location>
    </subcellularLocation>
</comment>
<evidence type="ECO:0000256" key="6">
    <source>
        <dbReference type="SAM" id="Phobius"/>
    </source>
</evidence>
<dbReference type="PANTHER" id="PTHR11610">
    <property type="entry name" value="LIPASE"/>
    <property type="match status" value="1"/>
</dbReference>
<feature type="transmembrane region" description="Helical" evidence="6">
    <location>
        <begin position="20"/>
        <end position="42"/>
    </location>
</feature>
<dbReference type="PRINTS" id="PR00821">
    <property type="entry name" value="TAGLIPASE"/>
</dbReference>
<organism evidence="8 9">
    <name type="scientific">Clavelina lepadiformis</name>
    <name type="common">Light-bulb sea squirt</name>
    <name type="synonym">Ascidia lepadiformis</name>
    <dbReference type="NCBI Taxonomy" id="159417"/>
    <lineage>
        <taxon>Eukaryota</taxon>
        <taxon>Metazoa</taxon>
        <taxon>Chordata</taxon>
        <taxon>Tunicata</taxon>
        <taxon>Ascidiacea</taxon>
        <taxon>Aplousobranchia</taxon>
        <taxon>Clavelinidae</taxon>
        <taxon>Clavelina</taxon>
    </lineage>
</organism>
<dbReference type="InterPro" id="IPR036392">
    <property type="entry name" value="PLAT/LH2_dom_sf"/>
</dbReference>
<comment type="caution">
    <text evidence="4">Lacks conserved residue(s) required for the propagation of feature annotation.</text>
</comment>
<evidence type="ECO:0000256" key="3">
    <source>
        <dbReference type="ARBA" id="ARBA00022525"/>
    </source>
</evidence>
<sequence length="599" mass="67985">MTKRIRCQANQKKPGKALSYSVTVLKLLLFYSALEFNLVIGYKRMNPADEAKQSVCYEHLGCFASLPPFPPKMPLPVSPKQVATKYFLRTRQNPLEDEPISPDADNITRSSFDPTRPTKIIIHGFVMTNPQLAKWVPEVAETILYQEDVNVIMIDWVKGAAMEYDNAASNTRLVGSQVAHLINMLMEVKNAKSEDFHLIGFSLGAHVAGFAGKRVQEGAKKNMVGRITGLDPANPWFNYDSPKVRLDRSDAKFVDVIHTDTSTVLVMASGLNRNLGHIDFFPNGGADQTGCNSWNKDATWIETVTDSTVCDHLRAPQLFKASINATGEESHMAAYQCDNYEKFKRGVCLRCQGKRGLNKGGNRCRRMGYWATPPRGKKNQLYYLITSGEAPFTVKHYQVQIHWRNHTKATAEGFKARLFLTLHGTKGSSSEFALNDGSTFHVVAGRTTRFLVTQDTTRDIGQIERVTFRWERPTCWTYFFCPKENVHLKRIKIFDAQKQERSVFLPIGRKQRIKRQEVLPKQRFELLHTTYIKSNFPKRYKTLDREVAALKRSENAIVPPLVPVYDEKLIPLNPRKRAADHSLRSSSLSALLRNHLPPV</sequence>
<evidence type="ECO:0000259" key="7">
    <source>
        <dbReference type="PROSITE" id="PS50095"/>
    </source>
</evidence>
<evidence type="ECO:0000313" key="9">
    <source>
        <dbReference type="Proteomes" id="UP001642483"/>
    </source>
</evidence>
<dbReference type="EMBL" id="CAWYQH010000079">
    <property type="protein sequence ID" value="CAK8680752.1"/>
    <property type="molecule type" value="Genomic_DNA"/>
</dbReference>
<evidence type="ECO:0000256" key="4">
    <source>
        <dbReference type="PROSITE-ProRule" id="PRU00152"/>
    </source>
</evidence>
<name>A0ABP0FQQ3_CLALP</name>
<dbReference type="InterPro" id="IPR013818">
    <property type="entry name" value="Lipase"/>
</dbReference>
<dbReference type="InterPro" id="IPR001024">
    <property type="entry name" value="PLAT/LH2_dom"/>
</dbReference>